<comment type="caution">
    <text evidence="1">The sequence shown here is derived from an EMBL/GenBank/DDBJ whole genome shotgun (WGS) entry which is preliminary data.</text>
</comment>
<sequence length="73" mass="8505">MAWTVWDRWVLKGNPTLREVLQWRRTKVLTRTASLVEAASCSTPPYRRHLDVVVACEDEDDNDVDIPLVSIYF</sequence>
<dbReference type="InterPro" id="IPR038252">
    <property type="entry name" value="UBA_E1_C_sf"/>
</dbReference>
<evidence type="ECO:0000313" key="2">
    <source>
        <dbReference type="Proteomes" id="UP000824890"/>
    </source>
</evidence>
<reference evidence="1 2" key="1">
    <citation type="submission" date="2021-05" db="EMBL/GenBank/DDBJ databases">
        <title>Genome Assembly of Synthetic Allotetraploid Brassica napus Reveals Homoeologous Exchanges between Subgenomes.</title>
        <authorList>
            <person name="Davis J.T."/>
        </authorList>
    </citation>
    <scope>NUCLEOTIDE SEQUENCE [LARGE SCALE GENOMIC DNA]</scope>
    <source>
        <strain evidence="2">cv. Da-Ae</strain>
        <tissue evidence="1">Seedling</tissue>
    </source>
</reference>
<name>A0ABQ7X0T0_BRANA</name>
<keyword evidence="2" id="KW-1185">Reference proteome</keyword>
<evidence type="ECO:0000313" key="1">
    <source>
        <dbReference type="EMBL" id="KAH0849532.1"/>
    </source>
</evidence>
<accession>A0ABQ7X0T0</accession>
<feature type="non-terminal residue" evidence="1">
    <location>
        <position position="73"/>
    </location>
</feature>
<protein>
    <submittedName>
        <fullName evidence="1">Uncharacterized protein</fullName>
    </submittedName>
</protein>
<dbReference type="Gene3D" id="3.10.290.60">
    <property type="entry name" value="Ubiquitin-activating enzyme E1, UFD domain"/>
    <property type="match status" value="1"/>
</dbReference>
<gene>
    <name evidence="1" type="ORF">HID58_096309</name>
</gene>
<dbReference type="Proteomes" id="UP000824890">
    <property type="component" value="Unassembled WGS sequence"/>
</dbReference>
<proteinExistence type="predicted"/>
<organism evidence="1 2">
    <name type="scientific">Brassica napus</name>
    <name type="common">Rape</name>
    <dbReference type="NCBI Taxonomy" id="3708"/>
    <lineage>
        <taxon>Eukaryota</taxon>
        <taxon>Viridiplantae</taxon>
        <taxon>Streptophyta</taxon>
        <taxon>Embryophyta</taxon>
        <taxon>Tracheophyta</taxon>
        <taxon>Spermatophyta</taxon>
        <taxon>Magnoliopsida</taxon>
        <taxon>eudicotyledons</taxon>
        <taxon>Gunneridae</taxon>
        <taxon>Pentapetalae</taxon>
        <taxon>rosids</taxon>
        <taxon>malvids</taxon>
        <taxon>Brassicales</taxon>
        <taxon>Brassicaceae</taxon>
        <taxon>Brassiceae</taxon>
        <taxon>Brassica</taxon>
    </lineage>
</organism>
<dbReference type="EMBL" id="JAGKQM010002449">
    <property type="protein sequence ID" value="KAH0849532.1"/>
    <property type="molecule type" value="Genomic_DNA"/>
</dbReference>